<dbReference type="AlphaFoldDB" id="A0A5B0QCA8"/>
<dbReference type="InterPro" id="IPR047575">
    <property type="entry name" value="Sm"/>
</dbReference>
<dbReference type="Proteomes" id="UP000324748">
    <property type="component" value="Unassembled WGS sequence"/>
</dbReference>
<evidence type="ECO:0000256" key="1">
    <source>
        <dbReference type="ARBA" id="ARBA00006850"/>
    </source>
</evidence>
<comment type="caution">
    <text evidence="9">The sequence shown here is derived from an EMBL/GenBank/DDBJ whole genome shotgun (WGS) entry which is preliminary data.</text>
</comment>
<keyword evidence="2 6" id="KW-0963">Cytoplasm</keyword>
<evidence type="ECO:0000313" key="9">
    <source>
        <dbReference type="EMBL" id="KAA1110857.1"/>
    </source>
</evidence>
<evidence type="ECO:0000256" key="2">
    <source>
        <dbReference type="ARBA" id="ARBA00022490"/>
    </source>
</evidence>
<dbReference type="GO" id="GO:1990726">
    <property type="term" value="C:Lsm1-7-Pat1 complex"/>
    <property type="evidence" value="ECO:0007669"/>
    <property type="project" value="TreeGrafter"/>
</dbReference>
<feature type="region of interest" description="Disordered" evidence="7">
    <location>
        <begin position="61"/>
        <end position="90"/>
    </location>
</feature>
<sequence length="178" mass="20582">MDNFLTNVPFTTSGALVDIVDKKILVSLRDGKKLIGVLRSYDQFANLVLQDTIERIHVGIESKEDQQDSNSQPDQQQIAEGSETQNNKKKKKKDGICKYTDIWRGIYLVRGENVVLLGEIDLDKEDEIIKRFEYHSLETVSELQQQEIQTKAERVKKDEKILFDRLGFSKEGDEDDRY</sequence>
<dbReference type="GO" id="GO:0006397">
    <property type="term" value="P:mRNA processing"/>
    <property type="evidence" value="ECO:0007669"/>
    <property type="project" value="UniProtKB-UniRule"/>
</dbReference>
<evidence type="ECO:0000256" key="3">
    <source>
        <dbReference type="ARBA" id="ARBA00022664"/>
    </source>
</evidence>
<dbReference type="Gene3D" id="2.30.30.100">
    <property type="match status" value="1"/>
</dbReference>
<dbReference type="SUPFAM" id="SSF50182">
    <property type="entry name" value="Sm-like ribonucleoproteins"/>
    <property type="match status" value="1"/>
</dbReference>
<dbReference type="GO" id="GO:0003729">
    <property type="term" value="F:mRNA binding"/>
    <property type="evidence" value="ECO:0007669"/>
    <property type="project" value="TreeGrafter"/>
</dbReference>
<comment type="function">
    <text evidence="6">Component of the cytoplasmic LSM1-LSM7 complex which is involved in mRNA degradation.</text>
</comment>
<name>A0A5B0QCA8_PUCGR</name>
<dbReference type="GO" id="GO:0000290">
    <property type="term" value="P:deadenylation-dependent decapping of nuclear-transcribed mRNA"/>
    <property type="evidence" value="ECO:0007669"/>
    <property type="project" value="TreeGrafter"/>
</dbReference>
<protein>
    <recommendedName>
        <fullName evidence="6">U6 snRNA-associated Sm-like protein LSm1</fullName>
    </recommendedName>
</protein>
<organism evidence="9 10">
    <name type="scientific">Puccinia graminis f. sp. tritici</name>
    <dbReference type="NCBI Taxonomy" id="56615"/>
    <lineage>
        <taxon>Eukaryota</taxon>
        <taxon>Fungi</taxon>
        <taxon>Dikarya</taxon>
        <taxon>Basidiomycota</taxon>
        <taxon>Pucciniomycotina</taxon>
        <taxon>Pucciniomycetes</taxon>
        <taxon>Pucciniales</taxon>
        <taxon>Pucciniaceae</taxon>
        <taxon>Puccinia</taxon>
    </lineage>
</organism>
<dbReference type="SMART" id="SM00651">
    <property type="entry name" value="Sm"/>
    <property type="match status" value="1"/>
</dbReference>
<gene>
    <name evidence="9" type="primary">LSM1_2</name>
    <name evidence="6" type="synonym">LSM1</name>
    <name evidence="9" type="ORF">PGT21_033005</name>
</gene>
<dbReference type="InterPro" id="IPR010920">
    <property type="entry name" value="LSM_dom_sf"/>
</dbReference>
<dbReference type="Pfam" id="PF01423">
    <property type="entry name" value="LSM"/>
    <property type="match status" value="1"/>
</dbReference>
<feature type="compositionally biased region" description="Low complexity" evidence="7">
    <location>
        <begin position="68"/>
        <end position="77"/>
    </location>
</feature>
<dbReference type="CDD" id="cd01728">
    <property type="entry name" value="LSm1"/>
    <property type="match status" value="1"/>
</dbReference>
<proteinExistence type="inferred from homology"/>
<dbReference type="EMBL" id="VSWC01000027">
    <property type="protein sequence ID" value="KAA1110857.1"/>
    <property type="molecule type" value="Genomic_DNA"/>
</dbReference>
<dbReference type="PANTHER" id="PTHR15588:SF8">
    <property type="entry name" value="U6 SNRNA-ASSOCIATED SM-LIKE PROTEIN LSM1"/>
    <property type="match status" value="1"/>
</dbReference>
<comment type="similarity">
    <text evidence="1 6">Belongs to the snRNP Sm proteins family.</text>
</comment>
<keyword evidence="5 6" id="KW-0687">Ribonucleoprotein</keyword>
<evidence type="ECO:0000256" key="7">
    <source>
        <dbReference type="SAM" id="MobiDB-lite"/>
    </source>
</evidence>
<evidence type="ECO:0000313" key="10">
    <source>
        <dbReference type="Proteomes" id="UP000324748"/>
    </source>
</evidence>
<keyword evidence="3 6" id="KW-0507">mRNA processing</keyword>
<feature type="domain" description="Sm" evidence="8">
    <location>
        <begin position="11"/>
        <end position="123"/>
    </location>
</feature>
<comment type="subcellular location">
    <subcellularLocation>
        <location evidence="6">Cytoplasm</location>
    </subcellularLocation>
    <subcellularLocation>
        <location evidence="6">Cytoplasm</location>
        <location evidence="6">P-body</location>
    </subcellularLocation>
</comment>
<evidence type="ECO:0000259" key="8">
    <source>
        <dbReference type="PROSITE" id="PS52002"/>
    </source>
</evidence>
<reference evidence="9 10" key="1">
    <citation type="submission" date="2019-05" db="EMBL/GenBank/DDBJ databases">
        <title>Emergence of the Ug99 lineage of the wheat stem rust pathogen through somatic hybridization.</title>
        <authorList>
            <person name="Li F."/>
            <person name="Upadhyaya N.M."/>
            <person name="Sperschneider J."/>
            <person name="Matny O."/>
            <person name="Nguyen-Phuc H."/>
            <person name="Mago R."/>
            <person name="Raley C."/>
            <person name="Miller M.E."/>
            <person name="Silverstein K.A.T."/>
            <person name="Henningsen E."/>
            <person name="Hirsch C.D."/>
            <person name="Visser B."/>
            <person name="Pretorius Z.A."/>
            <person name="Steffenson B.J."/>
            <person name="Schwessinger B."/>
            <person name="Dodds P.N."/>
            <person name="Figueroa M."/>
        </authorList>
    </citation>
    <scope>NUCLEOTIDE SEQUENCE [LARGE SCALE GENOMIC DNA]</scope>
    <source>
        <strain evidence="9">21-0</strain>
    </source>
</reference>
<evidence type="ECO:0000256" key="5">
    <source>
        <dbReference type="ARBA" id="ARBA00023274"/>
    </source>
</evidence>
<dbReference type="GO" id="GO:1990904">
    <property type="term" value="C:ribonucleoprotein complex"/>
    <property type="evidence" value="ECO:0007669"/>
    <property type="project" value="UniProtKB-KW"/>
</dbReference>
<dbReference type="InterPro" id="IPR001163">
    <property type="entry name" value="Sm_dom_euk/arc"/>
</dbReference>
<evidence type="ECO:0000256" key="6">
    <source>
        <dbReference type="RuleBase" id="RU365047"/>
    </source>
</evidence>
<dbReference type="PROSITE" id="PS52002">
    <property type="entry name" value="SM"/>
    <property type="match status" value="1"/>
</dbReference>
<dbReference type="InterPro" id="IPR034104">
    <property type="entry name" value="Lsm1"/>
</dbReference>
<evidence type="ECO:0000256" key="4">
    <source>
        <dbReference type="ARBA" id="ARBA00022884"/>
    </source>
</evidence>
<dbReference type="PANTHER" id="PTHR15588">
    <property type="entry name" value="LSM1"/>
    <property type="match status" value="1"/>
</dbReference>
<keyword evidence="10" id="KW-1185">Reference proteome</keyword>
<accession>A0A5B0QCA8</accession>
<dbReference type="GO" id="GO:0000932">
    <property type="term" value="C:P-body"/>
    <property type="evidence" value="ECO:0007669"/>
    <property type="project" value="UniProtKB-SubCell"/>
</dbReference>
<dbReference type="OrthoDB" id="10263346at2759"/>
<comment type="subunit">
    <text evidence="6">Component of the heptameric LSM1-LSM7 complex that forms a seven-membered ring structure with a donut shape.</text>
</comment>
<dbReference type="InterPro" id="IPR044642">
    <property type="entry name" value="PTHR15588"/>
</dbReference>
<keyword evidence="4 6" id="KW-0694">RNA-binding</keyword>